<dbReference type="Pfam" id="PF20266">
    <property type="entry name" value="Mab-21_C"/>
    <property type="match status" value="1"/>
</dbReference>
<keyword evidence="6" id="KW-0547">Nucleotide-binding</keyword>
<dbReference type="InterPro" id="IPR024810">
    <property type="entry name" value="MAB21L/cGLR"/>
</dbReference>
<dbReference type="PANTHER" id="PTHR10656">
    <property type="entry name" value="CELL FATE DETERMINING PROTEIN MAB21-RELATED"/>
    <property type="match status" value="1"/>
</dbReference>
<comment type="cofactor">
    <cofactor evidence="1">
        <name>Mg(2+)</name>
        <dbReference type="ChEBI" id="CHEBI:18420"/>
    </cofactor>
</comment>
<dbReference type="InterPro" id="IPR046903">
    <property type="entry name" value="Mab-21-like_nuc_Trfase"/>
</dbReference>
<feature type="domain" description="Mab-21-like HhH/H2TH-like" evidence="10">
    <location>
        <begin position="261"/>
        <end position="355"/>
    </location>
</feature>
<dbReference type="Gene3D" id="3.30.460.90">
    <property type="match status" value="1"/>
</dbReference>
<reference evidence="11 12" key="1">
    <citation type="submission" date="2024-02" db="EMBL/GenBank/DDBJ databases">
        <title>Chromosome-scale genome assembly of the rough periwinkle Littorina saxatilis.</title>
        <authorList>
            <person name="De Jode A."/>
            <person name="Faria R."/>
            <person name="Formenti G."/>
            <person name="Sims Y."/>
            <person name="Smith T.P."/>
            <person name="Tracey A."/>
            <person name="Wood J.M.D."/>
            <person name="Zagrodzka Z.B."/>
            <person name="Johannesson K."/>
            <person name="Butlin R.K."/>
            <person name="Leder E.H."/>
        </authorList>
    </citation>
    <scope>NUCLEOTIDE SEQUENCE [LARGE SCALE GENOMIC DNA]</scope>
    <source>
        <strain evidence="11">Snail1</strain>
        <tissue evidence="11">Muscle</tissue>
    </source>
</reference>
<name>A0AAN9BFR1_9CAEN</name>
<accession>A0AAN9BFR1</accession>
<evidence type="ECO:0000259" key="10">
    <source>
        <dbReference type="Pfam" id="PF20266"/>
    </source>
</evidence>
<dbReference type="Proteomes" id="UP001374579">
    <property type="component" value="Unassembled WGS sequence"/>
</dbReference>
<dbReference type="EMBL" id="JBAMIC010000008">
    <property type="protein sequence ID" value="KAK7103929.1"/>
    <property type="molecule type" value="Genomic_DNA"/>
</dbReference>
<dbReference type="Pfam" id="PF03281">
    <property type="entry name" value="Mab-21"/>
    <property type="match status" value="1"/>
</dbReference>
<keyword evidence="12" id="KW-1185">Reference proteome</keyword>
<evidence type="ECO:0000256" key="7">
    <source>
        <dbReference type="ARBA" id="ARBA00022840"/>
    </source>
</evidence>
<organism evidence="11 12">
    <name type="scientific">Littorina saxatilis</name>
    <dbReference type="NCBI Taxonomy" id="31220"/>
    <lineage>
        <taxon>Eukaryota</taxon>
        <taxon>Metazoa</taxon>
        <taxon>Spiralia</taxon>
        <taxon>Lophotrochozoa</taxon>
        <taxon>Mollusca</taxon>
        <taxon>Gastropoda</taxon>
        <taxon>Caenogastropoda</taxon>
        <taxon>Littorinimorpha</taxon>
        <taxon>Littorinoidea</taxon>
        <taxon>Littorinidae</taxon>
        <taxon>Littorina</taxon>
    </lineage>
</organism>
<evidence type="ECO:0000256" key="4">
    <source>
        <dbReference type="ARBA" id="ARBA00022695"/>
    </source>
</evidence>
<comment type="caution">
    <text evidence="11">The sequence shown here is derived from an EMBL/GenBank/DDBJ whole genome shotgun (WGS) entry which is preliminary data.</text>
</comment>
<comment type="similarity">
    <text evidence="2">Belongs to the mab-21 family.</text>
</comment>
<dbReference type="PANTHER" id="PTHR10656:SF42">
    <property type="entry name" value="CYCLIC GMP-AMP SYNTHASE-LIKE PROTEIN-RELATED"/>
    <property type="match status" value="1"/>
</dbReference>
<evidence type="ECO:0000256" key="8">
    <source>
        <dbReference type="ARBA" id="ARBA00022842"/>
    </source>
</evidence>
<evidence type="ECO:0000256" key="5">
    <source>
        <dbReference type="ARBA" id="ARBA00022723"/>
    </source>
</evidence>
<dbReference type="GO" id="GO:0016779">
    <property type="term" value="F:nucleotidyltransferase activity"/>
    <property type="evidence" value="ECO:0007669"/>
    <property type="project" value="UniProtKB-KW"/>
</dbReference>
<dbReference type="InterPro" id="IPR046906">
    <property type="entry name" value="Mab-21_HhH/H2TH-like"/>
</dbReference>
<keyword evidence="7" id="KW-0067">ATP-binding</keyword>
<dbReference type="AlphaFoldDB" id="A0AAN9BFR1"/>
<dbReference type="GO" id="GO:0046872">
    <property type="term" value="F:metal ion binding"/>
    <property type="evidence" value="ECO:0007669"/>
    <property type="project" value="UniProtKB-KW"/>
</dbReference>
<sequence length="374" mass="42651">MDELTPLLQRFSVEVVEASRRVSRDAIGYCMNSVIQPIVAALGRADARFKCYVPLPTDQYFEAMKVSASDEFELIVVLDSLVSMKSFRDLSEGNPNLSGYGEVMFAHSFSNDMWAVDLCVPVRHGPHSFLSATKIRQYFSKLVSMIAADIFHNGTVQVSYKEPYTQVKIERQGEQYVFQLVPALYFHEAWPSCTASFGLPEKMTTWFTPEVITFCRQLGYFALPLACPFTQEESVWRLSFVRAEKYLLRHEGGLDTPQGVRKQVERILKMLRTSDTDAFRPLSSYHLRTVVLHTCQQSPDDSLWTPDKLGERLVEALRHLIVCLEKGSMPHIFVPSCNLLAQYTQQELLATSQSLREIHDELCNNPTQSIRLQC</sequence>
<evidence type="ECO:0000313" key="12">
    <source>
        <dbReference type="Proteomes" id="UP001374579"/>
    </source>
</evidence>
<protein>
    <recommendedName>
        <fullName evidence="13">Mab-21-like HhH/H2TH-like domain-containing protein</fullName>
    </recommendedName>
</protein>
<keyword evidence="8" id="KW-0460">Magnesium</keyword>
<dbReference type="SMART" id="SM01265">
    <property type="entry name" value="Mab-21"/>
    <property type="match status" value="1"/>
</dbReference>
<evidence type="ECO:0000259" key="9">
    <source>
        <dbReference type="Pfam" id="PF03281"/>
    </source>
</evidence>
<dbReference type="GO" id="GO:0005524">
    <property type="term" value="F:ATP binding"/>
    <property type="evidence" value="ECO:0007669"/>
    <property type="project" value="UniProtKB-KW"/>
</dbReference>
<keyword evidence="4" id="KW-0548">Nucleotidyltransferase</keyword>
<evidence type="ECO:0000256" key="3">
    <source>
        <dbReference type="ARBA" id="ARBA00022679"/>
    </source>
</evidence>
<evidence type="ECO:0000313" key="11">
    <source>
        <dbReference type="EMBL" id="KAK7103929.1"/>
    </source>
</evidence>
<proteinExistence type="inferred from homology"/>
<keyword evidence="5" id="KW-0479">Metal-binding</keyword>
<gene>
    <name evidence="11" type="ORF">V1264_018718</name>
</gene>
<evidence type="ECO:0000256" key="6">
    <source>
        <dbReference type="ARBA" id="ARBA00022741"/>
    </source>
</evidence>
<dbReference type="Gene3D" id="1.10.1410.40">
    <property type="match status" value="1"/>
</dbReference>
<feature type="domain" description="Mab-21-like nucleotidyltransferase" evidence="9">
    <location>
        <begin position="60"/>
        <end position="249"/>
    </location>
</feature>
<evidence type="ECO:0008006" key="13">
    <source>
        <dbReference type="Google" id="ProtNLM"/>
    </source>
</evidence>
<evidence type="ECO:0000256" key="2">
    <source>
        <dbReference type="ARBA" id="ARBA00008307"/>
    </source>
</evidence>
<evidence type="ECO:0000256" key="1">
    <source>
        <dbReference type="ARBA" id="ARBA00001946"/>
    </source>
</evidence>
<keyword evidence="3" id="KW-0808">Transferase</keyword>